<dbReference type="OrthoDB" id="2620172at2"/>
<name>A0A1J7BMF7_FLAJO</name>
<dbReference type="SUPFAM" id="SSF51182">
    <property type="entry name" value="RmlC-like cupins"/>
    <property type="match status" value="1"/>
</dbReference>
<dbReference type="InterPro" id="IPR014710">
    <property type="entry name" value="RmlC-like_jellyroll"/>
</dbReference>
<dbReference type="AlphaFoldDB" id="A0A1J7BMF7"/>
<dbReference type="Pfam" id="PF12973">
    <property type="entry name" value="Cupin_7"/>
    <property type="match status" value="1"/>
</dbReference>
<feature type="domain" description="ChrR-like cupin" evidence="1">
    <location>
        <begin position="3"/>
        <end position="103"/>
    </location>
</feature>
<keyword evidence="3" id="KW-1185">Reference proteome</keyword>
<dbReference type="EMBL" id="MLFK01000011">
    <property type="protein sequence ID" value="OIV39891.1"/>
    <property type="molecule type" value="Genomic_DNA"/>
</dbReference>
<evidence type="ECO:0000313" key="2">
    <source>
        <dbReference type="EMBL" id="OIV39891.1"/>
    </source>
</evidence>
<dbReference type="RefSeq" id="WP_071638565.1">
    <property type="nucleotide sequence ID" value="NZ_MLFK01000011.1"/>
</dbReference>
<evidence type="ECO:0000313" key="3">
    <source>
        <dbReference type="Proteomes" id="UP000182826"/>
    </source>
</evidence>
<comment type="caution">
    <text evidence="2">The sequence shown here is derived from an EMBL/GenBank/DDBJ whole genome shotgun (WGS) entry which is preliminary data.</text>
</comment>
<dbReference type="InterPro" id="IPR025979">
    <property type="entry name" value="ChrR-like_cupin_dom"/>
</dbReference>
<dbReference type="Gene3D" id="2.60.120.10">
    <property type="entry name" value="Jelly Rolls"/>
    <property type="match status" value="1"/>
</dbReference>
<sequence>MEKQITKTSELNWKPLIEEGINTDGILGKILCYDEEAKRPSSFLLKFEAGASYPNHIHPAGEQIFVLEGEVRSGKDELKAGDYLYMPPGSTHSVFSRTGCTLLFIVPEEVVILK</sequence>
<protein>
    <submittedName>
        <fullName evidence="2">Anti-sigma factor</fullName>
    </submittedName>
</protein>
<gene>
    <name evidence="2" type="ORF">BKM63_21020</name>
</gene>
<proteinExistence type="predicted"/>
<accession>A0A1J7BMF7</accession>
<evidence type="ECO:0000259" key="1">
    <source>
        <dbReference type="Pfam" id="PF12973"/>
    </source>
</evidence>
<dbReference type="InterPro" id="IPR011051">
    <property type="entry name" value="RmlC_Cupin_sf"/>
</dbReference>
<reference evidence="2 3" key="1">
    <citation type="submission" date="2016-10" db="EMBL/GenBank/DDBJ databases">
        <title>Draft Genome Sequence of Rhizobacteria Flavobacterium johnsoniae CI04.</title>
        <authorList>
            <person name="Bravo J.I."/>
            <person name="Lozano G.L."/>
            <person name="Handelsman J."/>
        </authorList>
    </citation>
    <scope>NUCLEOTIDE SEQUENCE [LARGE SCALE GENOMIC DNA]</scope>
    <source>
        <strain evidence="2 3">CI04</strain>
    </source>
</reference>
<organism evidence="2 3">
    <name type="scientific">Flavobacterium johnsoniae</name>
    <name type="common">Cytophaga johnsonae</name>
    <dbReference type="NCBI Taxonomy" id="986"/>
    <lineage>
        <taxon>Bacteria</taxon>
        <taxon>Pseudomonadati</taxon>
        <taxon>Bacteroidota</taxon>
        <taxon>Flavobacteriia</taxon>
        <taxon>Flavobacteriales</taxon>
        <taxon>Flavobacteriaceae</taxon>
        <taxon>Flavobacterium</taxon>
    </lineage>
</organism>
<dbReference type="Proteomes" id="UP000182826">
    <property type="component" value="Unassembled WGS sequence"/>
</dbReference>